<keyword evidence="2" id="KW-1133">Transmembrane helix</keyword>
<feature type="region of interest" description="Disordered" evidence="1">
    <location>
        <begin position="47"/>
        <end position="164"/>
    </location>
</feature>
<feature type="transmembrane region" description="Helical" evidence="2">
    <location>
        <begin position="21"/>
        <end position="44"/>
    </location>
</feature>
<dbReference type="GO" id="GO:0030428">
    <property type="term" value="C:cell septum"/>
    <property type="evidence" value="ECO:0007669"/>
    <property type="project" value="TreeGrafter"/>
</dbReference>
<dbReference type="GO" id="GO:0032506">
    <property type="term" value="P:cytokinetic process"/>
    <property type="evidence" value="ECO:0007669"/>
    <property type="project" value="TreeGrafter"/>
</dbReference>
<feature type="compositionally biased region" description="Pro residues" evidence="1">
    <location>
        <begin position="60"/>
        <end position="69"/>
    </location>
</feature>
<dbReference type="PANTHER" id="PTHR38687:SF1">
    <property type="entry name" value="CELL DIVISION PROTEIN DEDD"/>
    <property type="match status" value="1"/>
</dbReference>
<comment type="caution">
    <text evidence="4">The sequence shown here is derived from an EMBL/GenBank/DDBJ whole genome shotgun (WGS) entry which is preliminary data.</text>
</comment>
<keyword evidence="5" id="KW-1185">Reference proteome</keyword>
<dbReference type="Proteomes" id="UP000318422">
    <property type="component" value="Unassembled WGS sequence"/>
</dbReference>
<reference evidence="4 5" key="1">
    <citation type="submission" date="2019-06" db="EMBL/GenBank/DDBJ databases">
        <title>Whole genome shotgun sequence of Zoogloea ramigera NBRC 15342.</title>
        <authorList>
            <person name="Hosoyama A."/>
            <person name="Uohara A."/>
            <person name="Ohji S."/>
            <person name="Ichikawa N."/>
        </authorList>
    </citation>
    <scope>NUCLEOTIDE SEQUENCE [LARGE SCALE GENOMIC DNA]</scope>
    <source>
        <strain evidence="4 5">NBRC 15342</strain>
    </source>
</reference>
<dbReference type="GO" id="GO:0032153">
    <property type="term" value="C:cell division site"/>
    <property type="evidence" value="ECO:0007669"/>
    <property type="project" value="TreeGrafter"/>
</dbReference>
<dbReference type="PANTHER" id="PTHR38687">
    <property type="entry name" value="CELL DIVISION PROTEIN DEDD-RELATED"/>
    <property type="match status" value="1"/>
</dbReference>
<dbReference type="SUPFAM" id="SSF110997">
    <property type="entry name" value="Sporulation related repeat"/>
    <property type="match status" value="1"/>
</dbReference>
<dbReference type="InterPro" id="IPR007730">
    <property type="entry name" value="SPOR-like_dom"/>
</dbReference>
<evidence type="ECO:0000256" key="2">
    <source>
        <dbReference type="SAM" id="Phobius"/>
    </source>
</evidence>
<sequence length="263" mass="28196">MTRDQKPRLQTKTPKSASRGSTLVGIFVGLILGALVAAGIALYFTSSSPFPKARQDDRPAPAPQPPKPASEPIALPGKPGDKPVEKPRFDFYNVLPKGSDALPAPEKPEETTEIVKPEKADKVDKTDKADKPKPAKPDEAAKPAKEDKADKVDKSKDDAERAKAEAALLDKPLVPEKFYLQAGAFEDPSEADNLKARLALMGVEASVQKVDVPEKGTMHRVRVGPYMGQEAMSKAREQLTASGIGTAVVKIKPKEPKPAPAPQ</sequence>
<evidence type="ECO:0000256" key="1">
    <source>
        <dbReference type="SAM" id="MobiDB-lite"/>
    </source>
</evidence>
<dbReference type="Gene3D" id="3.30.70.1070">
    <property type="entry name" value="Sporulation related repeat"/>
    <property type="match status" value="1"/>
</dbReference>
<name>A0A4Y4CVS1_ZOORA</name>
<dbReference type="Pfam" id="PF05036">
    <property type="entry name" value="SPOR"/>
    <property type="match status" value="1"/>
</dbReference>
<keyword evidence="2" id="KW-0812">Transmembrane</keyword>
<feature type="compositionally biased region" description="Basic and acidic residues" evidence="1">
    <location>
        <begin position="106"/>
        <end position="164"/>
    </location>
</feature>
<evidence type="ECO:0000259" key="3">
    <source>
        <dbReference type="PROSITE" id="PS51724"/>
    </source>
</evidence>
<feature type="compositionally biased region" description="Basic and acidic residues" evidence="1">
    <location>
        <begin position="79"/>
        <end position="89"/>
    </location>
</feature>
<protein>
    <recommendedName>
        <fullName evidence="3">SPOR domain-containing protein</fullName>
    </recommendedName>
</protein>
<dbReference type="RefSeq" id="WP_141352720.1">
    <property type="nucleotide sequence ID" value="NZ_BJNV01000043.1"/>
</dbReference>
<dbReference type="OrthoDB" id="7063246at2"/>
<feature type="domain" description="SPOR" evidence="3">
    <location>
        <begin position="172"/>
        <end position="252"/>
    </location>
</feature>
<dbReference type="InterPro" id="IPR036680">
    <property type="entry name" value="SPOR-like_sf"/>
</dbReference>
<dbReference type="EMBL" id="BJNV01000043">
    <property type="protein sequence ID" value="GEC96426.1"/>
    <property type="molecule type" value="Genomic_DNA"/>
</dbReference>
<evidence type="ECO:0000313" key="5">
    <source>
        <dbReference type="Proteomes" id="UP000318422"/>
    </source>
</evidence>
<organism evidence="4 5">
    <name type="scientific">Zoogloea ramigera</name>
    <dbReference type="NCBI Taxonomy" id="350"/>
    <lineage>
        <taxon>Bacteria</taxon>
        <taxon>Pseudomonadati</taxon>
        <taxon>Pseudomonadota</taxon>
        <taxon>Betaproteobacteria</taxon>
        <taxon>Rhodocyclales</taxon>
        <taxon>Zoogloeaceae</taxon>
        <taxon>Zoogloea</taxon>
    </lineage>
</organism>
<dbReference type="GO" id="GO:0042834">
    <property type="term" value="F:peptidoglycan binding"/>
    <property type="evidence" value="ECO:0007669"/>
    <property type="project" value="InterPro"/>
</dbReference>
<dbReference type="InterPro" id="IPR052521">
    <property type="entry name" value="Cell_div_SPOR-domain"/>
</dbReference>
<keyword evidence="2" id="KW-0472">Membrane</keyword>
<proteinExistence type="predicted"/>
<evidence type="ECO:0000313" key="4">
    <source>
        <dbReference type="EMBL" id="GEC96426.1"/>
    </source>
</evidence>
<accession>A0A4Y4CVS1</accession>
<gene>
    <name evidence="4" type="ORF">ZRA01_24990</name>
</gene>
<dbReference type="AlphaFoldDB" id="A0A4Y4CVS1"/>
<dbReference type="PROSITE" id="PS51724">
    <property type="entry name" value="SPOR"/>
    <property type="match status" value="1"/>
</dbReference>